<organism evidence="8 9">
    <name type="scientific">Gigaspora margarita</name>
    <dbReference type="NCBI Taxonomy" id="4874"/>
    <lineage>
        <taxon>Eukaryota</taxon>
        <taxon>Fungi</taxon>
        <taxon>Fungi incertae sedis</taxon>
        <taxon>Mucoromycota</taxon>
        <taxon>Glomeromycotina</taxon>
        <taxon>Glomeromycetes</taxon>
        <taxon>Diversisporales</taxon>
        <taxon>Gigasporaceae</taxon>
        <taxon>Gigaspora</taxon>
    </lineage>
</organism>
<gene>
    <name evidence="8" type="ORF">GMARGA_LOCUS13193</name>
</gene>
<evidence type="ECO:0000313" key="8">
    <source>
        <dbReference type="EMBL" id="CAG8716777.1"/>
    </source>
</evidence>
<feature type="compositionally biased region" description="Basic and acidic residues" evidence="5">
    <location>
        <begin position="147"/>
        <end position="159"/>
    </location>
</feature>
<dbReference type="InterPro" id="IPR053793">
    <property type="entry name" value="PB1-like"/>
</dbReference>
<dbReference type="PANTHER" id="PTHR20930:SF0">
    <property type="entry name" value="PROTEIN ILRUN"/>
    <property type="match status" value="1"/>
</dbReference>
<dbReference type="Pfam" id="PF00569">
    <property type="entry name" value="ZZ"/>
    <property type="match status" value="3"/>
</dbReference>
<feature type="compositionally biased region" description="Polar residues" evidence="5">
    <location>
        <begin position="250"/>
        <end position="263"/>
    </location>
</feature>
<dbReference type="InterPro" id="IPR032350">
    <property type="entry name" value="Nbr1_FW"/>
</dbReference>
<keyword evidence="1" id="KW-0479">Metal-binding</keyword>
<sequence length="878" mass="98308">MDSNTVVIFKVTCYNEPAVLRRLTFQKIADVSYQVLHSKVLLKLESLLIAYYYYGIIKVHRFLISIITTKTTTPLSQLQKTDSFKIRYTDEDGDAITIDNDFDLQEAIEHNKSLSTDNSRLVIKLILEEVKPSLTNKDLPELPNHTSPEHISLDTDPDKVPTSNEKNAIYNDFHEYLFESVLNPGIKNLQDIVQNIVTQVGSTLEREFVRDSLNLNLNQSMKSQPPEFIVDSTQDIKNASNSSNSSSTSETRQVQTQESQMSSDSIVHEDVMCDNCEEIIRGVRWKCDDCPNYDLCQTCKTKSPSFHANHTFISIPYPIKNRNRPHRVSTNLGKVGSNYHSATCDYCESVIIGIRHKCINCPDFDLCNNCVALAPTQHPGHTFMKIHRAVSLDFLIDDKCYNFILFSFTDSAFHPGIRCDGCRKAIHGVRYKCGNCFDFDLCGNCEANPISKHDENHVFIKIKKPVSQRLRTDAPLLHDFYSKVEQKTGRSKDCKQSSQSNNVHKEMESVPRQSSLVNSNSDASNSNPFVPLIRPISSEDTTEKVISRAPIDLYNYPLGTKPTVSSSSHEKLAKETIQTHVTQVTPPSPLSNIISQDEVCDVPFNISEEFPTEKSLSAKFISDVNFPEGTTLAPQAQFRKVWAMSNDGDIAWPENTMVRFVGGQRMFNDALRSDQSDDYGSTVGSLEPGKSVYVSVDLQAPVEPGNYVSLIDNEGNVFGHKIWCEINVEADDQSSSMSSSMIFPVLNYDQKSTRSATSSVQSPFPTSEDDKVNVPSQNSTAIELQSEIVDLESISELNSELSNSDDESDTSSFVRPSITSSLVTSSCGDNTAVSDDFKDEPIKEIMYQKEISKLAEMGFTDSKMTYDLLLAFDGDIDK</sequence>
<dbReference type="InterPro" id="IPR000270">
    <property type="entry name" value="PB1_dom"/>
</dbReference>
<dbReference type="Pfam" id="PF00564">
    <property type="entry name" value="PB1"/>
    <property type="match status" value="1"/>
</dbReference>
<dbReference type="PROSITE" id="PS50135">
    <property type="entry name" value="ZF_ZZ_2"/>
    <property type="match status" value="2"/>
</dbReference>
<dbReference type="EMBL" id="CAJVQB010008287">
    <property type="protein sequence ID" value="CAG8716777.1"/>
    <property type="molecule type" value="Genomic_DNA"/>
</dbReference>
<evidence type="ECO:0000256" key="5">
    <source>
        <dbReference type="SAM" id="MobiDB-lite"/>
    </source>
</evidence>
<feature type="compositionally biased region" description="Low complexity" evidence="5">
    <location>
        <begin position="238"/>
        <end position="249"/>
    </location>
</feature>
<dbReference type="InterPro" id="IPR043145">
    <property type="entry name" value="Znf_ZZ_sf"/>
</dbReference>
<feature type="compositionally biased region" description="Polar residues" evidence="5">
    <location>
        <begin position="754"/>
        <end position="765"/>
    </location>
</feature>
<feature type="region of interest" description="Disordered" evidence="5">
    <location>
        <begin position="488"/>
        <end position="534"/>
    </location>
</feature>
<dbReference type="Proteomes" id="UP000789901">
    <property type="component" value="Unassembled WGS sequence"/>
</dbReference>
<dbReference type="Gene3D" id="3.10.20.90">
    <property type="entry name" value="Phosphatidylinositol 3-kinase Catalytic Subunit, Chain A, domain 1"/>
    <property type="match status" value="1"/>
</dbReference>
<dbReference type="SUPFAM" id="SSF54277">
    <property type="entry name" value="CAD &amp; PB1 domains"/>
    <property type="match status" value="1"/>
</dbReference>
<dbReference type="PROSITE" id="PS51745">
    <property type="entry name" value="PB1"/>
    <property type="match status" value="1"/>
</dbReference>
<dbReference type="InterPro" id="IPR013783">
    <property type="entry name" value="Ig-like_fold"/>
</dbReference>
<dbReference type="CDD" id="cd02340">
    <property type="entry name" value="ZZ_NBR1_like"/>
    <property type="match status" value="3"/>
</dbReference>
<evidence type="ECO:0000256" key="2">
    <source>
        <dbReference type="ARBA" id="ARBA00022771"/>
    </source>
</evidence>
<proteinExistence type="predicted"/>
<evidence type="ECO:0000313" key="9">
    <source>
        <dbReference type="Proteomes" id="UP000789901"/>
    </source>
</evidence>
<protein>
    <submittedName>
        <fullName evidence="8">14175_t:CDS:1</fullName>
    </submittedName>
</protein>
<feature type="domain" description="ZZ-type" evidence="6">
    <location>
        <begin position="268"/>
        <end position="320"/>
    </location>
</feature>
<reference evidence="8 9" key="1">
    <citation type="submission" date="2021-06" db="EMBL/GenBank/DDBJ databases">
        <authorList>
            <person name="Kallberg Y."/>
            <person name="Tangrot J."/>
            <person name="Rosling A."/>
        </authorList>
    </citation>
    <scope>NUCLEOTIDE SEQUENCE [LARGE SCALE GENOMIC DNA]</scope>
    <source>
        <strain evidence="8 9">120-4 pot B 10/14</strain>
    </source>
</reference>
<keyword evidence="9" id="KW-1185">Reference proteome</keyword>
<feature type="non-terminal residue" evidence="8">
    <location>
        <position position="878"/>
    </location>
</feature>
<evidence type="ECO:0000259" key="6">
    <source>
        <dbReference type="PROSITE" id="PS50135"/>
    </source>
</evidence>
<feature type="region of interest" description="Disordered" evidence="5">
    <location>
        <begin position="754"/>
        <end position="775"/>
    </location>
</feature>
<dbReference type="InterPro" id="IPR009060">
    <property type="entry name" value="UBA-like_sf"/>
</dbReference>
<dbReference type="SMART" id="SM00291">
    <property type="entry name" value="ZnF_ZZ"/>
    <property type="match status" value="3"/>
</dbReference>
<evidence type="ECO:0000259" key="7">
    <source>
        <dbReference type="PROSITE" id="PS51745"/>
    </source>
</evidence>
<evidence type="ECO:0000256" key="4">
    <source>
        <dbReference type="PROSITE-ProRule" id="PRU00228"/>
    </source>
</evidence>
<dbReference type="PANTHER" id="PTHR20930">
    <property type="entry name" value="OVARIAN CARCINOMA ANTIGEN CA125-RELATED"/>
    <property type="match status" value="1"/>
</dbReference>
<feature type="region of interest" description="Disordered" evidence="5">
    <location>
        <begin position="237"/>
        <end position="263"/>
    </location>
</feature>
<dbReference type="Gene3D" id="2.60.40.10">
    <property type="entry name" value="Immunoglobulins"/>
    <property type="match status" value="1"/>
</dbReference>
<evidence type="ECO:0000256" key="3">
    <source>
        <dbReference type="ARBA" id="ARBA00022833"/>
    </source>
</evidence>
<name>A0ABN7V1B5_GIGMA</name>
<feature type="region of interest" description="Disordered" evidence="5">
    <location>
        <begin position="137"/>
        <end position="163"/>
    </location>
</feature>
<keyword evidence="2 4" id="KW-0863">Zinc-finger</keyword>
<feature type="compositionally biased region" description="Polar residues" evidence="5">
    <location>
        <begin position="511"/>
        <end position="528"/>
    </location>
</feature>
<evidence type="ECO:0000256" key="1">
    <source>
        <dbReference type="ARBA" id="ARBA00022723"/>
    </source>
</evidence>
<dbReference type="CDD" id="cd05992">
    <property type="entry name" value="PB1"/>
    <property type="match status" value="1"/>
</dbReference>
<dbReference type="InterPro" id="IPR000433">
    <property type="entry name" value="Znf_ZZ"/>
</dbReference>
<feature type="domain" description="PB1" evidence="7">
    <location>
        <begin position="6"/>
        <end position="130"/>
    </location>
</feature>
<feature type="domain" description="ZZ-type" evidence="6">
    <location>
        <begin position="414"/>
        <end position="467"/>
    </location>
</feature>
<dbReference type="Pfam" id="PF16158">
    <property type="entry name" value="N_BRCA1_IG"/>
    <property type="match status" value="1"/>
</dbReference>
<comment type="caution">
    <text evidence="8">The sequence shown here is derived from an EMBL/GenBank/DDBJ whole genome shotgun (WGS) entry which is preliminary data.</text>
</comment>
<dbReference type="SUPFAM" id="SSF57850">
    <property type="entry name" value="RING/U-box"/>
    <property type="match status" value="3"/>
</dbReference>
<keyword evidence="3" id="KW-0862">Zinc</keyword>
<accession>A0ABN7V1B5</accession>
<dbReference type="PROSITE" id="PS01357">
    <property type="entry name" value="ZF_ZZ_1"/>
    <property type="match status" value="2"/>
</dbReference>
<dbReference type="CDD" id="cd14947">
    <property type="entry name" value="NBR1_like"/>
    <property type="match status" value="1"/>
</dbReference>
<dbReference type="SUPFAM" id="SSF46934">
    <property type="entry name" value="UBA-like"/>
    <property type="match status" value="1"/>
</dbReference>
<dbReference type="Gene3D" id="3.30.60.90">
    <property type="match status" value="3"/>
</dbReference>